<dbReference type="EMBL" id="DVMS01000140">
    <property type="protein sequence ID" value="HIU38987.1"/>
    <property type="molecule type" value="Genomic_DNA"/>
</dbReference>
<dbReference type="AlphaFoldDB" id="A0A9D1IKJ9"/>
<sequence length="50" mass="5239">METKRTNTEAAVEIQLDGRVNENAFVENANENQKTSKSGMVASAAAGLAA</sequence>
<evidence type="ECO:0000313" key="3">
    <source>
        <dbReference type="Proteomes" id="UP000824076"/>
    </source>
</evidence>
<comment type="caution">
    <text evidence="2">The sequence shown here is derived from an EMBL/GenBank/DDBJ whole genome shotgun (WGS) entry which is preliminary data.</text>
</comment>
<organism evidence="2 3">
    <name type="scientific">Candidatus Limisoma intestinavium</name>
    <dbReference type="NCBI Taxonomy" id="2840856"/>
    <lineage>
        <taxon>Bacteria</taxon>
        <taxon>Pseudomonadati</taxon>
        <taxon>Bacteroidota</taxon>
        <taxon>Bacteroidia</taxon>
        <taxon>Bacteroidales</taxon>
        <taxon>Candidatus Limisoma</taxon>
    </lineage>
</organism>
<feature type="non-terminal residue" evidence="2">
    <location>
        <position position="50"/>
    </location>
</feature>
<accession>A0A9D1IKJ9</accession>
<protein>
    <submittedName>
        <fullName evidence="2">Uncharacterized protein</fullName>
    </submittedName>
</protein>
<gene>
    <name evidence="2" type="ORF">IAD18_04905</name>
</gene>
<reference evidence="2" key="2">
    <citation type="journal article" date="2021" name="PeerJ">
        <title>Extensive microbial diversity within the chicken gut microbiome revealed by metagenomics and culture.</title>
        <authorList>
            <person name="Gilroy R."/>
            <person name="Ravi A."/>
            <person name="Getino M."/>
            <person name="Pursley I."/>
            <person name="Horton D.L."/>
            <person name="Alikhan N.F."/>
            <person name="Baker D."/>
            <person name="Gharbi K."/>
            <person name="Hall N."/>
            <person name="Watson M."/>
            <person name="Adriaenssens E.M."/>
            <person name="Foster-Nyarko E."/>
            <person name="Jarju S."/>
            <person name="Secka A."/>
            <person name="Antonio M."/>
            <person name="Oren A."/>
            <person name="Chaudhuri R.R."/>
            <person name="La Ragione R."/>
            <person name="Hildebrand F."/>
            <person name="Pallen M.J."/>
        </authorList>
    </citation>
    <scope>NUCLEOTIDE SEQUENCE</scope>
    <source>
        <strain evidence="2">17073</strain>
    </source>
</reference>
<evidence type="ECO:0000256" key="1">
    <source>
        <dbReference type="SAM" id="MobiDB-lite"/>
    </source>
</evidence>
<name>A0A9D1IKJ9_9BACT</name>
<dbReference type="Proteomes" id="UP000824076">
    <property type="component" value="Unassembled WGS sequence"/>
</dbReference>
<proteinExistence type="predicted"/>
<evidence type="ECO:0000313" key="2">
    <source>
        <dbReference type="EMBL" id="HIU38987.1"/>
    </source>
</evidence>
<feature type="region of interest" description="Disordered" evidence="1">
    <location>
        <begin position="28"/>
        <end position="50"/>
    </location>
</feature>
<reference evidence="2" key="1">
    <citation type="submission" date="2020-10" db="EMBL/GenBank/DDBJ databases">
        <authorList>
            <person name="Gilroy R."/>
        </authorList>
    </citation>
    <scope>NUCLEOTIDE SEQUENCE</scope>
    <source>
        <strain evidence="2">17073</strain>
    </source>
</reference>